<evidence type="ECO:0000313" key="1">
    <source>
        <dbReference type="EMBL" id="KAG8623249.1"/>
    </source>
</evidence>
<sequence length="167" mass="18967">MQVDMLANLGRFGDAPLVSQHVDHRSLEYNRRTTIAARTQEARSLASFAILANSPNIPKMTRRSSHFTVRGYVRKSWIRGLQWLNTIAKHIKPLPRSRMVRSRTHRAEDIIWAVPYKCISGDGPASPQAHQPLYTIPNLSFQCQGERTSSEISLCGSPLEIRHHVLM</sequence>
<organism evidence="1 2">
    <name type="scientific">Elsinoe batatas</name>
    <dbReference type="NCBI Taxonomy" id="2601811"/>
    <lineage>
        <taxon>Eukaryota</taxon>
        <taxon>Fungi</taxon>
        <taxon>Dikarya</taxon>
        <taxon>Ascomycota</taxon>
        <taxon>Pezizomycotina</taxon>
        <taxon>Dothideomycetes</taxon>
        <taxon>Dothideomycetidae</taxon>
        <taxon>Myriangiales</taxon>
        <taxon>Elsinoaceae</taxon>
        <taxon>Elsinoe</taxon>
    </lineage>
</organism>
<comment type="caution">
    <text evidence="1">The sequence shown here is derived from an EMBL/GenBank/DDBJ whole genome shotgun (WGS) entry which is preliminary data.</text>
</comment>
<protein>
    <submittedName>
        <fullName evidence="1">Uncharacterized protein</fullName>
    </submittedName>
</protein>
<dbReference type="AlphaFoldDB" id="A0A8K0PF63"/>
<dbReference type="Proteomes" id="UP000809789">
    <property type="component" value="Unassembled WGS sequence"/>
</dbReference>
<reference evidence="1" key="1">
    <citation type="submission" date="2021-07" db="EMBL/GenBank/DDBJ databases">
        <title>Elsinoe batatas strain:CRI-CJ2 Genome sequencing and assembly.</title>
        <authorList>
            <person name="Huang L."/>
        </authorList>
    </citation>
    <scope>NUCLEOTIDE SEQUENCE</scope>
    <source>
        <strain evidence="1">CRI-CJ2</strain>
    </source>
</reference>
<keyword evidence="2" id="KW-1185">Reference proteome</keyword>
<accession>A0A8K0PF63</accession>
<proteinExistence type="predicted"/>
<gene>
    <name evidence="1" type="ORF">KVT40_008225</name>
</gene>
<evidence type="ECO:0000313" key="2">
    <source>
        <dbReference type="Proteomes" id="UP000809789"/>
    </source>
</evidence>
<name>A0A8K0PF63_9PEZI</name>
<dbReference type="EMBL" id="JAESVG020000010">
    <property type="protein sequence ID" value="KAG8623249.1"/>
    <property type="molecule type" value="Genomic_DNA"/>
</dbReference>